<evidence type="ECO:0000256" key="6">
    <source>
        <dbReference type="ARBA" id="ARBA00023136"/>
    </source>
</evidence>
<dbReference type="PANTHER" id="PTHR32243">
    <property type="entry name" value="MALTOSE TRANSPORT SYSTEM PERMEASE-RELATED"/>
    <property type="match status" value="1"/>
</dbReference>
<dbReference type="Gene3D" id="1.10.3720.10">
    <property type="entry name" value="MetI-like"/>
    <property type="match status" value="1"/>
</dbReference>
<evidence type="ECO:0000256" key="4">
    <source>
        <dbReference type="ARBA" id="ARBA00022692"/>
    </source>
</evidence>
<comment type="similarity">
    <text evidence="7">Belongs to the binding-protein-dependent transport system permease family.</text>
</comment>
<protein>
    <submittedName>
        <fullName evidence="9">Carbohydrate ABC transporter permease</fullName>
    </submittedName>
</protein>
<dbReference type="EMBL" id="VXRG01000109">
    <property type="protein sequence ID" value="MXY94440.1"/>
    <property type="molecule type" value="Genomic_DNA"/>
</dbReference>
<dbReference type="GO" id="GO:0055085">
    <property type="term" value="P:transmembrane transport"/>
    <property type="evidence" value="ECO:0007669"/>
    <property type="project" value="InterPro"/>
</dbReference>
<organism evidence="9">
    <name type="scientific">Caldilineaceae bacterium SB0664_bin_27</name>
    <dbReference type="NCBI Taxonomy" id="2605260"/>
    <lineage>
        <taxon>Bacteria</taxon>
        <taxon>Bacillati</taxon>
        <taxon>Chloroflexota</taxon>
        <taxon>Caldilineae</taxon>
        <taxon>Caldilineales</taxon>
        <taxon>Caldilineaceae</taxon>
    </lineage>
</organism>
<accession>A0A6B0YTS0</accession>
<gene>
    <name evidence="9" type="ORF">F4Y42_13450</name>
</gene>
<dbReference type="PROSITE" id="PS50928">
    <property type="entry name" value="ABC_TM1"/>
    <property type="match status" value="1"/>
</dbReference>
<evidence type="ECO:0000256" key="2">
    <source>
        <dbReference type="ARBA" id="ARBA00022448"/>
    </source>
</evidence>
<dbReference type="AlphaFoldDB" id="A0A6B0YTS0"/>
<evidence type="ECO:0000259" key="8">
    <source>
        <dbReference type="PROSITE" id="PS50928"/>
    </source>
</evidence>
<dbReference type="InterPro" id="IPR035906">
    <property type="entry name" value="MetI-like_sf"/>
</dbReference>
<comment type="subcellular location">
    <subcellularLocation>
        <location evidence="1 7">Cell membrane</location>
        <topology evidence="1 7">Multi-pass membrane protein</topology>
    </subcellularLocation>
</comment>
<dbReference type="InterPro" id="IPR050901">
    <property type="entry name" value="BP-dep_ABC_trans_perm"/>
</dbReference>
<evidence type="ECO:0000313" key="9">
    <source>
        <dbReference type="EMBL" id="MXY94440.1"/>
    </source>
</evidence>
<feature type="transmembrane region" description="Helical" evidence="7">
    <location>
        <begin position="78"/>
        <end position="102"/>
    </location>
</feature>
<name>A0A6B0YTS0_9CHLR</name>
<evidence type="ECO:0000256" key="5">
    <source>
        <dbReference type="ARBA" id="ARBA00022989"/>
    </source>
</evidence>
<sequence length="284" mass="31533">MKQASDLRFRYGYLIHQVFVVSLTILSAVIILTPVVWMINAAMRPIKEVLTYPPRLDPSQLTFEYMASLIENELYRGYFVNSTIISLSTLAIVLILGLLAAYGFSRFKVVGGRYMLLGIMALLMLPTVTLIVPYFRLAHLVGLYDTLFGLIVVNSAFILPICIWLLKGYMDAIPVDLEEAAMIDGCTRLQAMQKILVPLAVPGIVGTGTFVFVFAWNEFLLAVTLTDSPGSQPLTIGLAAFFGQFVRDWNSIMALSTITSIPLMIIFVLFQRWVVQGMTSGAVK</sequence>
<keyword evidence="5 7" id="KW-1133">Transmembrane helix</keyword>
<evidence type="ECO:0000256" key="7">
    <source>
        <dbReference type="RuleBase" id="RU363032"/>
    </source>
</evidence>
<dbReference type="GO" id="GO:0005886">
    <property type="term" value="C:plasma membrane"/>
    <property type="evidence" value="ECO:0007669"/>
    <property type="project" value="UniProtKB-SubCell"/>
</dbReference>
<comment type="caution">
    <text evidence="9">The sequence shown here is derived from an EMBL/GenBank/DDBJ whole genome shotgun (WGS) entry which is preliminary data.</text>
</comment>
<feature type="transmembrane region" description="Helical" evidence="7">
    <location>
        <begin position="114"/>
        <end position="135"/>
    </location>
</feature>
<feature type="transmembrane region" description="Helical" evidence="7">
    <location>
        <begin position="252"/>
        <end position="270"/>
    </location>
</feature>
<reference evidence="9" key="1">
    <citation type="submission" date="2019-09" db="EMBL/GenBank/DDBJ databases">
        <title>Characterisation of the sponge microbiome using genome-centric metagenomics.</title>
        <authorList>
            <person name="Engelberts J.P."/>
            <person name="Robbins S.J."/>
            <person name="De Goeij J.M."/>
            <person name="Aranda M."/>
            <person name="Bell S.C."/>
            <person name="Webster N.S."/>
        </authorList>
    </citation>
    <scope>NUCLEOTIDE SEQUENCE</scope>
    <source>
        <strain evidence="9">SB0664_bin_27</strain>
    </source>
</reference>
<proteinExistence type="inferred from homology"/>
<evidence type="ECO:0000256" key="3">
    <source>
        <dbReference type="ARBA" id="ARBA00022475"/>
    </source>
</evidence>
<dbReference type="InterPro" id="IPR000515">
    <property type="entry name" value="MetI-like"/>
</dbReference>
<feature type="transmembrane region" description="Helical" evidence="7">
    <location>
        <begin position="12"/>
        <end position="39"/>
    </location>
</feature>
<feature type="domain" description="ABC transmembrane type-1" evidence="8">
    <location>
        <begin position="79"/>
        <end position="270"/>
    </location>
</feature>
<dbReference type="SUPFAM" id="SSF161098">
    <property type="entry name" value="MetI-like"/>
    <property type="match status" value="1"/>
</dbReference>
<keyword evidence="2 7" id="KW-0813">Transport</keyword>
<keyword evidence="3" id="KW-1003">Cell membrane</keyword>
<keyword evidence="4 7" id="KW-0812">Transmembrane</keyword>
<keyword evidence="6 7" id="KW-0472">Membrane</keyword>
<feature type="transmembrane region" description="Helical" evidence="7">
    <location>
        <begin position="147"/>
        <end position="166"/>
    </location>
</feature>
<feature type="transmembrane region" description="Helical" evidence="7">
    <location>
        <begin position="195"/>
        <end position="216"/>
    </location>
</feature>
<dbReference type="Pfam" id="PF00528">
    <property type="entry name" value="BPD_transp_1"/>
    <property type="match status" value="1"/>
</dbReference>
<evidence type="ECO:0000256" key="1">
    <source>
        <dbReference type="ARBA" id="ARBA00004651"/>
    </source>
</evidence>
<dbReference type="PANTHER" id="PTHR32243:SF18">
    <property type="entry name" value="INNER MEMBRANE ABC TRANSPORTER PERMEASE PROTEIN YCJP"/>
    <property type="match status" value="1"/>
</dbReference>
<dbReference type="CDD" id="cd06261">
    <property type="entry name" value="TM_PBP2"/>
    <property type="match status" value="1"/>
</dbReference>